<keyword evidence="1" id="KW-0732">Signal</keyword>
<dbReference type="Pfam" id="PF00839">
    <property type="entry name" value="Cys_rich_FGFR"/>
    <property type="match status" value="1"/>
</dbReference>
<accession>A0A1T4TAV8</accession>
<keyword evidence="3" id="KW-1185">Reference proteome</keyword>
<sequence>MQERHFRHFLCALTLATATFASVSAFSQTPPPQSRPMPNITRAEARAVKQACEADFRRYCPNVQPGGGRILECLQANAARLTPACHSALTTIVGQ</sequence>
<proteinExistence type="predicted"/>
<dbReference type="InterPro" id="IPR001893">
    <property type="entry name" value="Cys-rich_GLG1_repeat"/>
</dbReference>
<dbReference type="GO" id="GO:0016020">
    <property type="term" value="C:membrane"/>
    <property type="evidence" value="ECO:0007669"/>
    <property type="project" value="InterPro"/>
</dbReference>
<evidence type="ECO:0000313" key="3">
    <source>
        <dbReference type="Proteomes" id="UP000190135"/>
    </source>
</evidence>
<name>A0A1T4TAV8_9HYPH</name>
<dbReference type="Proteomes" id="UP000190135">
    <property type="component" value="Unassembled WGS sequence"/>
</dbReference>
<evidence type="ECO:0000256" key="1">
    <source>
        <dbReference type="SAM" id="SignalP"/>
    </source>
</evidence>
<feature type="signal peptide" evidence="1">
    <location>
        <begin position="1"/>
        <end position="27"/>
    </location>
</feature>
<feature type="chain" id="PRO_5012798040" evidence="1">
    <location>
        <begin position="28"/>
        <end position="95"/>
    </location>
</feature>
<dbReference type="RefSeq" id="WP_165690932.1">
    <property type="nucleotide sequence ID" value="NZ_FUXL01000022.1"/>
</dbReference>
<organism evidence="2 3">
    <name type="scientific">Consotaella salsifontis</name>
    <dbReference type="NCBI Taxonomy" id="1365950"/>
    <lineage>
        <taxon>Bacteria</taxon>
        <taxon>Pseudomonadati</taxon>
        <taxon>Pseudomonadota</taxon>
        <taxon>Alphaproteobacteria</taxon>
        <taxon>Hyphomicrobiales</taxon>
        <taxon>Aurantimonadaceae</taxon>
        <taxon>Consotaella</taxon>
    </lineage>
</organism>
<evidence type="ECO:0000313" key="2">
    <source>
        <dbReference type="EMBL" id="SKA37318.1"/>
    </source>
</evidence>
<dbReference type="STRING" id="1365950.SAMN05428963_12211"/>
<dbReference type="EMBL" id="FUXL01000022">
    <property type="protein sequence ID" value="SKA37318.1"/>
    <property type="molecule type" value="Genomic_DNA"/>
</dbReference>
<gene>
    <name evidence="2" type="ORF">SAMN05428963_12211</name>
</gene>
<protein>
    <submittedName>
        <fullName evidence="2">Cysteine rich repeat-containing protein</fullName>
    </submittedName>
</protein>
<reference evidence="2 3" key="1">
    <citation type="submission" date="2017-02" db="EMBL/GenBank/DDBJ databases">
        <authorList>
            <person name="Peterson S.W."/>
        </authorList>
    </citation>
    <scope>NUCLEOTIDE SEQUENCE [LARGE SCALE GENOMIC DNA]</scope>
    <source>
        <strain evidence="2 3">USBA 369</strain>
    </source>
</reference>
<dbReference type="AlphaFoldDB" id="A0A1T4TAV8"/>